<sequence length="204" mass="21226">MSRIVIFGAGGRGGRAAVAEARRRGHEVTAVVRDPAAHPGLDAHVIAGDVTDPASVAAASRGHDAAINSTYAADADPAAFFPAAARALLTGLAAPRLVSVGLASVIPAASGELLMDTPGYPQEHRAFLLAHQAGDEVFQKADTDLDWLVISPSGDFDHEGTPTGRYRLAPGDAASRITYADFALALLDEIETPRHHRTHIGVEA</sequence>
<evidence type="ECO:0000259" key="1">
    <source>
        <dbReference type="Pfam" id="PF13460"/>
    </source>
</evidence>
<feature type="domain" description="NAD(P)-binding" evidence="1">
    <location>
        <begin position="8"/>
        <end position="190"/>
    </location>
</feature>
<organism evidence="2 3">
    <name type="scientific">Actinomadura namibiensis</name>
    <dbReference type="NCBI Taxonomy" id="182080"/>
    <lineage>
        <taxon>Bacteria</taxon>
        <taxon>Bacillati</taxon>
        <taxon>Actinomycetota</taxon>
        <taxon>Actinomycetes</taxon>
        <taxon>Streptosporangiales</taxon>
        <taxon>Thermomonosporaceae</taxon>
        <taxon>Actinomadura</taxon>
    </lineage>
</organism>
<gene>
    <name evidence="2" type="ORF">HNR61_005960</name>
</gene>
<dbReference type="PANTHER" id="PTHR43355">
    <property type="entry name" value="FLAVIN REDUCTASE (NADPH)"/>
    <property type="match status" value="1"/>
</dbReference>
<proteinExistence type="predicted"/>
<dbReference type="EMBL" id="JACJIA010000008">
    <property type="protein sequence ID" value="MBA8954306.1"/>
    <property type="molecule type" value="Genomic_DNA"/>
</dbReference>
<name>A0A7W3LU31_ACTNM</name>
<dbReference type="SUPFAM" id="SSF51735">
    <property type="entry name" value="NAD(P)-binding Rossmann-fold domains"/>
    <property type="match status" value="1"/>
</dbReference>
<protein>
    <recommendedName>
        <fullName evidence="1">NAD(P)-binding domain-containing protein</fullName>
    </recommendedName>
</protein>
<dbReference type="InterPro" id="IPR051606">
    <property type="entry name" value="Polyketide_Oxido-like"/>
</dbReference>
<dbReference type="Pfam" id="PF13460">
    <property type="entry name" value="NAD_binding_10"/>
    <property type="match status" value="1"/>
</dbReference>
<keyword evidence="3" id="KW-1185">Reference proteome</keyword>
<evidence type="ECO:0000313" key="2">
    <source>
        <dbReference type="EMBL" id="MBA8954306.1"/>
    </source>
</evidence>
<dbReference type="GO" id="GO:0016646">
    <property type="term" value="F:oxidoreductase activity, acting on the CH-NH group of donors, NAD or NADP as acceptor"/>
    <property type="evidence" value="ECO:0007669"/>
    <property type="project" value="TreeGrafter"/>
</dbReference>
<dbReference type="PANTHER" id="PTHR43355:SF2">
    <property type="entry name" value="FLAVIN REDUCTASE (NADPH)"/>
    <property type="match status" value="1"/>
</dbReference>
<evidence type="ECO:0000313" key="3">
    <source>
        <dbReference type="Proteomes" id="UP000572680"/>
    </source>
</evidence>
<dbReference type="Proteomes" id="UP000572680">
    <property type="component" value="Unassembled WGS sequence"/>
</dbReference>
<reference evidence="2 3" key="1">
    <citation type="submission" date="2020-08" db="EMBL/GenBank/DDBJ databases">
        <title>Genomic Encyclopedia of Type Strains, Phase IV (KMG-IV): sequencing the most valuable type-strain genomes for metagenomic binning, comparative biology and taxonomic classification.</title>
        <authorList>
            <person name="Goeker M."/>
        </authorList>
    </citation>
    <scope>NUCLEOTIDE SEQUENCE [LARGE SCALE GENOMIC DNA]</scope>
    <source>
        <strain evidence="2 3">DSM 44197</strain>
    </source>
</reference>
<dbReference type="RefSeq" id="WP_182846394.1">
    <property type="nucleotide sequence ID" value="NZ_BAAALP010000023.1"/>
</dbReference>
<accession>A0A7W3LU31</accession>
<dbReference type="InterPro" id="IPR016040">
    <property type="entry name" value="NAD(P)-bd_dom"/>
</dbReference>
<dbReference type="AlphaFoldDB" id="A0A7W3LU31"/>
<dbReference type="InterPro" id="IPR036291">
    <property type="entry name" value="NAD(P)-bd_dom_sf"/>
</dbReference>
<dbReference type="Gene3D" id="3.40.50.720">
    <property type="entry name" value="NAD(P)-binding Rossmann-like Domain"/>
    <property type="match status" value="1"/>
</dbReference>
<comment type="caution">
    <text evidence="2">The sequence shown here is derived from an EMBL/GenBank/DDBJ whole genome shotgun (WGS) entry which is preliminary data.</text>
</comment>